<evidence type="ECO:0000313" key="2">
    <source>
        <dbReference type="Proteomes" id="UP000306147"/>
    </source>
</evidence>
<dbReference type="Proteomes" id="UP000306147">
    <property type="component" value="Unassembled WGS sequence"/>
</dbReference>
<dbReference type="InterPro" id="IPR010836">
    <property type="entry name" value="SapC"/>
</dbReference>
<proteinExistence type="predicted"/>
<gene>
    <name evidence="1" type="ORF">E5A73_00600</name>
</gene>
<dbReference type="EMBL" id="SRXT01000001">
    <property type="protein sequence ID" value="TGX55672.1"/>
    <property type="molecule type" value="Genomic_DNA"/>
</dbReference>
<evidence type="ECO:0000313" key="1">
    <source>
        <dbReference type="EMBL" id="TGX55672.1"/>
    </source>
</evidence>
<dbReference type="RefSeq" id="WP_135961874.1">
    <property type="nucleotide sequence ID" value="NZ_SRXT01000001.1"/>
</dbReference>
<comment type="caution">
    <text evidence="1">The sequence shown here is derived from an EMBL/GenBank/DDBJ whole genome shotgun (WGS) entry which is preliminary data.</text>
</comment>
<protein>
    <submittedName>
        <fullName evidence="1">Peptide ABC transporter permease</fullName>
    </submittedName>
</protein>
<dbReference type="AlphaFoldDB" id="A0A4V3QZV5"/>
<reference evidence="1 2" key="1">
    <citation type="submission" date="2019-04" db="EMBL/GenBank/DDBJ databases">
        <title>Sphingomonas psychrotolerans sp. nov., isolated from soil in the Tianshan Mountains, Xinjiang, China.</title>
        <authorList>
            <person name="Luo Y."/>
            <person name="Sheng H."/>
        </authorList>
    </citation>
    <scope>NUCLEOTIDE SEQUENCE [LARGE SCALE GENOMIC DNA]</scope>
    <source>
        <strain evidence="1 2">ZFGT-11</strain>
    </source>
</reference>
<sequence>MNPVQINNIDHADLRVSPRAGAEFGNAANQALVFPAEFEELQREFAIIFRRRETGLQAYALLGLDRDENLFLSGDRWTSRYVPATHRRGPFSIGIARDSTDAAAGEPMIHLDMDDPRVGDGEGLPLFLEHGGNAPYLNLISGVLRLLYQEMESAPAAYAALDDAGLLTPVTLTIDVSDDSRFTVPDVFVVDVERLAAVTGEPLERLHRSGILRLAILAAASLGNVQQLIGRKQALSGATG</sequence>
<dbReference type="Pfam" id="PF07277">
    <property type="entry name" value="SapC"/>
    <property type="match status" value="1"/>
</dbReference>
<keyword evidence="2" id="KW-1185">Reference proteome</keyword>
<dbReference type="OrthoDB" id="8888710at2"/>
<name>A0A4V3QZV5_9SPHN</name>
<organism evidence="1 2">
    <name type="scientific">Sphingomonas gei</name>
    <dbReference type="NCBI Taxonomy" id="1395960"/>
    <lineage>
        <taxon>Bacteria</taxon>
        <taxon>Pseudomonadati</taxon>
        <taxon>Pseudomonadota</taxon>
        <taxon>Alphaproteobacteria</taxon>
        <taxon>Sphingomonadales</taxon>
        <taxon>Sphingomonadaceae</taxon>
        <taxon>Sphingomonas</taxon>
    </lineage>
</organism>
<accession>A0A4V3QZV5</accession>